<gene>
    <name evidence="5" type="ORF">BG55_05625</name>
</gene>
<dbReference type="Proteomes" id="UP000019918">
    <property type="component" value="Unassembled WGS sequence"/>
</dbReference>
<dbReference type="GO" id="GO:0016757">
    <property type="term" value="F:glycosyltransferase activity"/>
    <property type="evidence" value="ECO:0007669"/>
    <property type="project" value="UniProtKB-KW"/>
</dbReference>
<keyword evidence="2 5" id="KW-0808">Transferase</keyword>
<dbReference type="PANTHER" id="PTHR12526:SF510">
    <property type="entry name" value="D-INOSITOL 3-PHOSPHATE GLYCOSYLTRANSFERASE"/>
    <property type="match status" value="1"/>
</dbReference>
<keyword evidence="1" id="KW-0328">Glycosyltransferase</keyword>
<dbReference type="STRING" id="69222.BG55_05625"/>
<proteinExistence type="predicted"/>
<evidence type="ECO:0000313" key="6">
    <source>
        <dbReference type="Proteomes" id="UP000019918"/>
    </source>
</evidence>
<sequence length="379" mass="42568">MNKVRLAIVRQKYRPDGGAERFIARALEALDDDSLQLNIITRSWQDEPKPGWHLHICNPRKWGRISRERGFAVAARACWQREKFDIVQSHERIAGCDIFRAGDGVHRVWLEQRARVISPAQRLLTRLSPYHRYVMNAEETMFRSPSLKKIICNSLMVKHDIMRCFQLPEEKFAVIYNAIDAHRFMPATPEQRQQSREKLGLPAESKVFIYVGSGFERKGLKASICALAATDAHLLVVGQDKQQARYVALARRLGCLDRVHFAGVQHNVIPFYHAADGLMLPTLYDPFPNVILEAMACGLPVITSFTCGGAEFIVDGEQGFVCDALDIPSLTAAAVSVPVRSADSRMGDAARRRVLPYSPQQLAGQLNALYQEVCGTPDK</sequence>
<dbReference type="OrthoDB" id="9802524at2"/>
<dbReference type="SUPFAM" id="SSF53756">
    <property type="entry name" value="UDP-Glycosyltransferase/glycogen phosphorylase"/>
    <property type="match status" value="1"/>
</dbReference>
<dbReference type="Pfam" id="PF13439">
    <property type="entry name" value="Glyco_transf_4"/>
    <property type="match status" value="1"/>
</dbReference>
<accession>A0A014M3D6</accession>
<comment type="caution">
    <text evidence="5">The sequence shown here is derived from an EMBL/GenBank/DDBJ whole genome shotgun (WGS) entry which is preliminary data.</text>
</comment>
<evidence type="ECO:0000259" key="4">
    <source>
        <dbReference type="Pfam" id="PF13439"/>
    </source>
</evidence>
<organism evidence="5 6">
    <name type="scientific">Erwinia mallotivora</name>
    <dbReference type="NCBI Taxonomy" id="69222"/>
    <lineage>
        <taxon>Bacteria</taxon>
        <taxon>Pseudomonadati</taxon>
        <taxon>Pseudomonadota</taxon>
        <taxon>Gammaproteobacteria</taxon>
        <taxon>Enterobacterales</taxon>
        <taxon>Erwiniaceae</taxon>
        <taxon>Erwinia</taxon>
    </lineage>
</organism>
<feature type="domain" description="Glycosyl transferase family 1" evidence="3">
    <location>
        <begin position="192"/>
        <end position="330"/>
    </location>
</feature>
<dbReference type="PATRIC" id="fig|69222.5.peg.1165"/>
<dbReference type="Pfam" id="PF00534">
    <property type="entry name" value="Glycos_transf_1"/>
    <property type="match status" value="1"/>
</dbReference>
<dbReference type="GO" id="GO:1901135">
    <property type="term" value="P:carbohydrate derivative metabolic process"/>
    <property type="evidence" value="ECO:0007669"/>
    <property type="project" value="UniProtKB-ARBA"/>
</dbReference>
<dbReference type="Gene3D" id="3.40.50.2000">
    <property type="entry name" value="Glycogen Phosphorylase B"/>
    <property type="match status" value="2"/>
</dbReference>
<dbReference type="EMBL" id="JFHN01000029">
    <property type="protein sequence ID" value="EXU76356.1"/>
    <property type="molecule type" value="Genomic_DNA"/>
</dbReference>
<evidence type="ECO:0000256" key="1">
    <source>
        <dbReference type="ARBA" id="ARBA00022676"/>
    </source>
</evidence>
<dbReference type="InterPro" id="IPR028098">
    <property type="entry name" value="Glyco_trans_4-like_N"/>
</dbReference>
<protein>
    <submittedName>
        <fullName evidence="5">Glycosyl transferase family 1</fullName>
    </submittedName>
</protein>
<evidence type="ECO:0000313" key="5">
    <source>
        <dbReference type="EMBL" id="EXU76356.1"/>
    </source>
</evidence>
<evidence type="ECO:0000259" key="3">
    <source>
        <dbReference type="Pfam" id="PF00534"/>
    </source>
</evidence>
<dbReference type="AlphaFoldDB" id="A0A014M3D6"/>
<evidence type="ECO:0000256" key="2">
    <source>
        <dbReference type="ARBA" id="ARBA00022679"/>
    </source>
</evidence>
<reference evidence="5 6" key="1">
    <citation type="submission" date="2014-02" db="EMBL/GenBank/DDBJ databases">
        <title>Draft genome of Erwinia mallotivora strain BT-MARDI, a papaya dieback pathogen.</title>
        <authorList>
            <person name="Redzuan R."/>
            <person name="Abu Bakar N."/>
            <person name="Badrun R."/>
            <person name="Mohd Raih M.F."/>
            <person name="Rozano L."/>
            <person name="Mat Amin N."/>
        </authorList>
    </citation>
    <scope>NUCLEOTIDE SEQUENCE [LARGE SCALE GENOMIC DNA]</scope>
    <source>
        <strain evidence="5 6">BT-MARDI</strain>
    </source>
</reference>
<dbReference type="CDD" id="cd03801">
    <property type="entry name" value="GT4_PimA-like"/>
    <property type="match status" value="1"/>
</dbReference>
<dbReference type="RefSeq" id="WP_034935155.1">
    <property type="nucleotide sequence ID" value="NZ_JFHN01000029.1"/>
</dbReference>
<feature type="domain" description="Glycosyltransferase subfamily 4-like N-terminal" evidence="4">
    <location>
        <begin position="17"/>
        <end position="183"/>
    </location>
</feature>
<dbReference type="InterPro" id="IPR001296">
    <property type="entry name" value="Glyco_trans_1"/>
</dbReference>
<dbReference type="PANTHER" id="PTHR12526">
    <property type="entry name" value="GLYCOSYLTRANSFERASE"/>
    <property type="match status" value="1"/>
</dbReference>
<keyword evidence="6" id="KW-1185">Reference proteome</keyword>
<name>A0A014M3D6_9GAMM</name>